<comment type="similarity">
    <text evidence="1">Belongs to the helicase family. RecQ subfamily.</text>
</comment>
<evidence type="ECO:0000256" key="8">
    <source>
        <dbReference type="ARBA" id="ARBA00034808"/>
    </source>
</evidence>
<evidence type="ECO:0000256" key="1">
    <source>
        <dbReference type="ARBA" id="ARBA00005446"/>
    </source>
</evidence>
<dbReference type="GO" id="GO:0003677">
    <property type="term" value="F:DNA binding"/>
    <property type="evidence" value="ECO:0007669"/>
    <property type="project" value="UniProtKB-KW"/>
</dbReference>
<dbReference type="SUPFAM" id="SSF47370">
    <property type="entry name" value="Bromodomain"/>
    <property type="match status" value="1"/>
</dbReference>
<dbReference type="GO" id="GO:0043138">
    <property type="term" value="F:3'-5' DNA helicase activity"/>
    <property type="evidence" value="ECO:0007669"/>
    <property type="project" value="UniProtKB-EC"/>
</dbReference>
<comment type="caution">
    <text evidence="12">The sequence shown here is derived from an EMBL/GenBank/DDBJ whole genome shotgun (WGS) entry which is preliminary data.</text>
</comment>
<evidence type="ECO:0000259" key="11">
    <source>
        <dbReference type="PROSITE" id="PS51194"/>
    </source>
</evidence>
<evidence type="ECO:0000256" key="3">
    <source>
        <dbReference type="ARBA" id="ARBA00022840"/>
    </source>
</evidence>
<dbReference type="PANTHER" id="PTHR13710:SF105">
    <property type="entry name" value="ATP-DEPENDENT DNA HELICASE Q1"/>
    <property type="match status" value="1"/>
</dbReference>
<sequence length="733" mass="83117">MFFEFRSLDNRVLAKPIFFGSGGIGTLDPERLKIAAQTLCDVFGLVSLHPHQEEAGRNILRGVSTFLDVPTGGGKTLAFWYALFYHWQPGNTSKECQKIVLVVGPLVGLLEAQAKTLNAKHIPAAAITSKSQNLEQLLTDLGDNKFRVGLVGPEMALSTQFHEKVLNNILFTDNIITLVIDEAHCICEWGGDDFRPEYRKIVQLAARLPTGTPILAATATAPQDVIKDIMRYLDLPEDIARVQVSNEKLNVSLAVRILQHEPDSFADLLVLFPEDFKEPGDFLQTLIYVNGRQDAEKIQDFLRDNTPQGIDIKIFEFYHKEIDDERKHIIQDGLNDGTMRGVPATDALGLGMDFRVILRVILWMRPRTFLSLIQKIGRCVRDHSERGEAVLYITKAMYARCCVELDIMRREEEDDSSESESEAEEEDGGQADRDAAATVQDASEEEEEPPAKRRKRSKHTMSALERRDRRYLLEYIVTQGCRRVPWDKFFGNKYKKTIALVGGTNLKTGRKEKSSPELEEAVREELEVVRKQIVADHYPIRTSSPGNVLLADAIVDTLAKRARLITSVETLLQQTRWGQAPRFGHLVVEAIEEVVLRFPDHAKAARELEAAERTQRTLDAAASKELREHLVLVFDGCYQAVSEEYEPVLPPARKGRKPKKPRQICQLFKQLPRRNIHPRYYEQITEPISMSNIKTLSQSRLTIRRSTLSCGLAPSFRQCEAIQRARVTDLQRR</sequence>
<dbReference type="Pfam" id="PF00270">
    <property type="entry name" value="DEAD"/>
    <property type="match status" value="1"/>
</dbReference>
<organism evidence="12 13">
    <name type="scientific">Mycena rosella</name>
    <name type="common">Pink bonnet</name>
    <name type="synonym">Agaricus rosellus</name>
    <dbReference type="NCBI Taxonomy" id="1033263"/>
    <lineage>
        <taxon>Eukaryota</taxon>
        <taxon>Fungi</taxon>
        <taxon>Dikarya</taxon>
        <taxon>Basidiomycota</taxon>
        <taxon>Agaricomycotina</taxon>
        <taxon>Agaricomycetes</taxon>
        <taxon>Agaricomycetidae</taxon>
        <taxon>Agaricales</taxon>
        <taxon>Marasmiineae</taxon>
        <taxon>Mycenaceae</taxon>
        <taxon>Mycena</taxon>
    </lineage>
</organism>
<keyword evidence="6" id="KW-0413">Isomerase</keyword>
<feature type="domain" description="Helicase ATP-binding" evidence="10">
    <location>
        <begin position="56"/>
        <end position="239"/>
    </location>
</feature>
<feature type="region of interest" description="Disordered" evidence="9">
    <location>
        <begin position="411"/>
        <end position="461"/>
    </location>
</feature>
<dbReference type="SUPFAM" id="SSF52540">
    <property type="entry name" value="P-loop containing nucleoside triphosphate hydrolases"/>
    <property type="match status" value="1"/>
</dbReference>
<keyword evidence="5" id="KW-0238">DNA-binding</keyword>
<evidence type="ECO:0000256" key="2">
    <source>
        <dbReference type="ARBA" id="ARBA00022741"/>
    </source>
</evidence>
<protein>
    <recommendedName>
        <fullName evidence="8">DNA 3'-5' helicase</fullName>
        <ecNumber evidence="8">5.6.2.4</ecNumber>
    </recommendedName>
</protein>
<dbReference type="Gene3D" id="3.40.50.300">
    <property type="entry name" value="P-loop containing nucleotide triphosphate hydrolases"/>
    <property type="match status" value="2"/>
</dbReference>
<dbReference type="PROSITE" id="PS51192">
    <property type="entry name" value="HELICASE_ATP_BIND_1"/>
    <property type="match status" value="1"/>
</dbReference>
<dbReference type="GO" id="GO:0005694">
    <property type="term" value="C:chromosome"/>
    <property type="evidence" value="ECO:0007669"/>
    <property type="project" value="TreeGrafter"/>
</dbReference>
<keyword evidence="3" id="KW-0067">ATP-binding</keyword>
<feature type="domain" description="Helicase C-terminal" evidence="11">
    <location>
        <begin position="264"/>
        <end position="447"/>
    </location>
</feature>
<dbReference type="GO" id="GO:0000724">
    <property type="term" value="P:double-strand break repair via homologous recombination"/>
    <property type="evidence" value="ECO:0007669"/>
    <property type="project" value="TreeGrafter"/>
</dbReference>
<dbReference type="GO" id="GO:0005524">
    <property type="term" value="F:ATP binding"/>
    <property type="evidence" value="ECO:0007669"/>
    <property type="project" value="UniProtKB-KW"/>
</dbReference>
<dbReference type="GO" id="GO:0016787">
    <property type="term" value="F:hydrolase activity"/>
    <property type="evidence" value="ECO:0007669"/>
    <property type="project" value="UniProtKB-KW"/>
</dbReference>
<evidence type="ECO:0000256" key="9">
    <source>
        <dbReference type="SAM" id="MobiDB-lite"/>
    </source>
</evidence>
<dbReference type="EMBL" id="JARKIE010000659">
    <property type="protein sequence ID" value="KAJ7621844.1"/>
    <property type="molecule type" value="Genomic_DNA"/>
</dbReference>
<evidence type="ECO:0000256" key="4">
    <source>
        <dbReference type="ARBA" id="ARBA00023117"/>
    </source>
</evidence>
<dbReference type="GO" id="GO:0009378">
    <property type="term" value="F:four-way junction helicase activity"/>
    <property type="evidence" value="ECO:0007669"/>
    <property type="project" value="TreeGrafter"/>
</dbReference>
<gene>
    <name evidence="12" type="ORF">B0H17DRAFT_1188371</name>
</gene>
<reference evidence="12" key="1">
    <citation type="submission" date="2023-03" db="EMBL/GenBank/DDBJ databases">
        <title>Massive genome expansion in bonnet fungi (Mycena s.s.) driven by repeated elements and novel gene families across ecological guilds.</title>
        <authorList>
            <consortium name="Lawrence Berkeley National Laboratory"/>
            <person name="Harder C.B."/>
            <person name="Miyauchi S."/>
            <person name="Viragh M."/>
            <person name="Kuo A."/>
            <person name="Thoen E."/>
            <person name="Andreopoulos B."/>
            <person name="Lu D."/>
            <person name="Skrede I."/>
            <person name="Drula E."/>
            <person name="Henrissat B."/>
            <person name="Morin E."/>
            <person name="Kohler A."/>
            <person name="Barry K."/>
            <person name="LaButti K."/>
            <person name="Morin E."/>
            <person name="Salamov A."/>
            <person name="Lipzen A."/>
            <person name="Mereny Z."/>
            <person name="Hegedus B."/>
            <person name="Baldrian P."/>
            <person name="Stursova M."/>
            <person name="Weitz H."/>
            <person name="Taylor A."/>
            <person name="Grigoriev I.V."/>
            <person name="Nagy L.G."/>
            <person name="Martin F."/>
            <person name="Kauserud H."/>
        </authorList>
    </citation>
    <scope>NUCLEOTIDE SEQUENCE</scope>
    <source>
        <strain evidence="12">CBHHK067</strain>
    </source>
</reference>
<evidence type="ECO:0000256" key="7">
    <source>
        <dbReference type="ARBA" id="ARBA00034617"/>
    </source>
</evidence>
<dbReference type="Pfam" id="PF00271">
    <property type="entry name" value="Helicase_C"/>
    <property type="match status" value="1"/>
</dbReference>
<dbReference type="Proteomes" id="UP001221757">
    <property type="component" value="Unassembled WGS sequence"/>
</dbReference>
<name>A0AAD7BI81_MYCRO</name>
<keyword evidence="12" id="KW-0378">Hydrolase</keyword>
<evidence type="ECO:0000259" key="10">
    <source>
        <dbReference type="PROSITE" id="PS51192"/>
    </source>
</evidence>
<dbReference type="GO" id="GO:0006325">
    <property type="term" value="P:chromatin organization"/>
    <property type="evidence" value="ECO:0007669"/>
    <property type="project" value="UniProtKB-ARBA"/>
</dbReference>
<dbReference type="AlphaFoldDB" id="A0AAD7BI81"/>
<keyword evidence="2" id="KW-0547">Nucleotide-binding</keyword>
<dbReference type="InterPro" id="IPR027417">
    <property type="entry name" value="P-loop_NTPase"/>
</dbReference>
<dbReference type="InterPro" id="IPR036427">
    <property type="entry name" value="Bromodomain-like_sf"/>
</dbReference>
<accession>A0AAD7BI81</accession>
<keyword evidence="4" id="KW-0103">Bromodomain</keyword>
<feature type="compositionally biased region" description="Acidic residues" evidence="9">
    <location>
        <begin position="412"/>
        <end position="429"/>
    </location>
</feature>
<evidence type="ECO:0000313" key="13">
    <source>
        <dbReference type="Proteomes" id="UP001221757"/>
    </source>
</evidence>
<dbReference type="InterPro" id="IPR011545">
    <property type="entry name" value="DEAD/DEAH_box_helicase_dom"/>
</dbReference>
<keyword evidence="13" id="KW-1185">Reference proteome</keyword>
<evidence type="ECO:0000256" key="5">
    <source>
        <dbReference type="ARBA" id="ARBA00023125"/>
    </source>
</evidence>
<dbReference type="GO" id="GO:0005737">
    <property type="term" value="C:cytoplasm"/>
    <property type="evidence" value="ECO:0007669"/>
    <property type="project" value="TreeGrafter"/>
</dbReference>
<dbReference type="InterPro" id="IPR001650">
    <property type="entry name" value="Helicase_C-like"/>
</dbReference>
<dbReference type="PANTHER" id="PTHR13710">
    <property type="entry name" value="DNA HELICASE RECQ FAMILY MEMBER"/>
    <property type="match status" value="1"/>
</dbReference>
<comment type="catalytic activity">
    <reaction evidence="7">
        <text>Couples ATP hydrolysis with the unwinding of duplex DNA by translocating in the 3'-5' direction.</text>
        <dbReference type="EC" id="5.6.2.4"/>
    </reaction>
</comment>
<dbReference type="InterPro" id="IPR014001">
    <property type="entry name" value="Helicase_ATP-bd"/>
</dbReference>
<proteinExistence type="inferred from homology"/>
<evidence type="ECO:0000313" key="12">
    <source>
        <dbReference type="EMBL" id="KAJ7621844.1"/>
    </source>
</evidence>
<dbReference type="PROSITE" id="PS51194">
    <property type="entry name" value="HELICASE_CTER"/>
    <property type="match status" value="1"/>
</dbReference>
<dbReference type="SMART" id="SM00487">
    <property type="entry name" value="DEXDc"/>
    <property type="match status" value="1"/>
</dbReference>
<evidence type="ECO:0000256" key="6">
    <source>
        <dbReference type="ARBA" id="ARBA00023235"/>
    </source>
</evidence>
<dbReference type="EC" id="5.6.2.4" evidence="8"/>